<dbReference type="KEGG" id="hhw:NCTC503_00456"/>
<keyword evidence="2" id="KW-1185">Reference proteome</keyword>
<dbReference type="RefSeq" id="WP_138209256.1">
    <property type="nucleotide sequence ID" value="NZ_CBCRUQ010000008.1"/>
</dbReference>
<gene>
    <name evidence="1" type="ORF">NCTC503_00456</name>
</gene>
<dbReference type="Proteomes" id="UP000308489">
    <property type="component" value="Chromosome 1"/>
</dbReference>
<evidence type="ECO:0000313" key="2">
    <source>
        <dbReference type="Proteomes" id="UP000308489"/>
    </source>
</evidence>
<reference evidence="1 2" key="1">
    <citation type="submission" date="2019-05" db="EMBL/GenBank/DDBJ databases">
        <authorList>
            <consortium name="Pathogen Informatics"/>
        </authorList>
    </citation>
    <scope>NUCLEOTIDE SEQUENCE [LARGE SCALE GENOMIC DNA]</scope>
    <source>
        <strain evidence="1 2">NCTC503</strain>
    </source>
</reference>
<evidence type="ECO:0000313" key="1">
    <source>
        <dbReference type="EMBL" id="VTQ83983.1"/>
    </source>
</evidence>
<protein>
    <submittedName>
        <fullName evidence="1">Uncharacterized protein</fullName>
    </submittedName>
</protein>
<dbReference type="OrthoDB" id="2004844at2"/>
<proteinExistence type="predicted"/>
<name>A0A4U9R235_HATHI</name>
<organism evidence="1 2">
    <name type="scientific">Hathewaya histolytica</name>
    <name type="common">Clostridium histolyticum</name>
    <dbReference type="NCBI Taxonomy" id="1498"/>
    <lineage>
        <taxon>Bacteria</taxon>
        <taxon>Bacillati</taxon>
        <taxon>Bacillota</taxon>
        <taxon>Clostridia</taxon>
        <taxon>Eubacteriales</taxon>
        <taxon>Clostridiaceae</taxon>
        <taxon>Hathewaya</taxon>
    </lineage>
</organism>
<dbReference type="EMBL" id="LR590481">
    <property type="protein sequence ID" value="VTQ83983.1"/>
    <property type="molecule type" value="Genomic_DNA"/>
</dbReference>
<accession>A0A4U9R235</accession>
<dbReference type="AlphaFoldDB" id="A0A4U9R235"/>
<sequence>MNTIEKITVRENKVLKLKNVLIREIEEEEFNTIDKVAYMMDSYVKSKGNSTVGPMINYSSTSVDENGQVKIILKLMIQLKGPIYNVERPYKLKNEIRVTNCLFARFCEKEENLQFAYSKLQLYAFEKDIKLKGDSYTVFVDNKDNRMTADVFMQVDQGGLESEGL</sequence>